<accession>A0AC58JYN9</accession>
<dbReference type="RefSeq" id="XP_073897711.1">
    <property type="nucleotide sequence ID" value="XM_074041610.1"/>
</dbReference>
<sequence length="220" mass="23542">MGGLPRHIQGACGCPAIPVAHRSLTPPARHSSRALGLAMVPHSTVLACVQPRTARGAAQRSRGCLKGAAAADVLLCQQLQQQWWQKLACSTAPGVEPDEFEMESQMKTEATSKDILGGSCTVRNRLPIAEVPKSSRAPSCMHSSAVSMFHVCEKTGALCVPEPAVLTFTWCAQTAAIPPPSRSHSFFLPKTSTCTALQHGTFSRSIPQQTFRVVSLAWVQ</sequence>
<reference evidence="2" key="1">
    <citation type="submission" date="2025-08" db="UniProtKB">
        <authorList>
            <consortium name="RefSeq"/>
        </authorList>
    </citation>
    <scope>IDENTIFICATION</scope>
</reference>
<gene>
    <name evidence="2" type="primary">LOC141410877</name>
</gene>
<name>A0AC58JYN9_CASCN</name>
<protein>
    <submittedName>
        <fullName evidence="2">Uncharacterized protein</fullName>
    </submittedName>
</protein>
<evidence type="ECO:0000313" key="1">
    <source>
        <dbReference type="Proteomes" id="UP001732720"/>
    </source>
</evidence>
<organism evidence="1 2">
    <name type="scientific">Castor canadensis</name>
    <name type="common">American beaver</name>
    <dbReference type="NCBI Taxonomy" id="51338"/>
    <lineage>
        <taxon>Eukaryota</taxon>
        <taxon>Metazoa</taxon>
        <taxon>Chordata</taxon>
        <taxon>Craniata</taxon>
        <taxon>Vertebrata</taxon>
        <taxon>Euteleostomi</taxon>
        <taxon>Mammalia</taxon>
        <taxon>Eutheria</taxon>
        <taxon>Euarchontoglires</taxon>
        <taxon>Glires</taxon>
        <taxon>Rodentia</taxon>
        <taxon>Castorimorpha</taxon>
        <taxon>Castoridae</taxon>
        <taxon>Castor</taxon>
    </lineage>
</organism>
<keyword evidence="1" id="KW-1185">Reference proteome</keyword>
<dbReference type="Proteomes" id="UP001732720">
    <property type="component" value="Chromosome 9"/>
</dbReference>
<evidence type="ECO:0000313" key="2">
    <source>
        <dbReference type="RefSeq" id="XP_073897711.1"/>
    </source>
</evidence>
<proteinExistence type="predicted"/>